<dbReference type="InterPro" id="IPR018725">
    <property type="entry name" value="DUF2259_secreted"/>
</dbReference>
<dbReference type="STRING" id="1480694.DC28_09195"/>
<sequence length="231" mass="26132">MKRCLLFALLIVPSLLFGGDIAHYVNLGFSQDSKTFVFGQYGIDKNTSIPFASIFFVDVAQNEFTSQGVHSYEPQHPVSLGQDGSGALYNLLHTVTPLVQRWSIDHTAQGRLVYLYINGDIPKEQIRFRDFNTETQYDLHLKQTARTTSEESPQSEAAFHIQLTATPKDGQVRAYTVGIPDFYRRGVSSYRLKQVILSPDEKSVIMVVEKVMQQDTNGASIRYMVETVKVW</sequence>
<dbReference type="eggNOG" id="COG5497">
    <property type="taxonomic scope" value="Bacteria"/>
</dbReference>
<reference evidence="1 2" key="1">
    <citation type="submission" date="2014-05" db="EMBL/GenBank/DDBJ databases">
        <title>De novo Genome Sequence of Spirocheata sp.</title>
        <authorList>
            <person name="Shivani Y."/>
            <person name="Subhash Y."/>
            <person name="Tushar L."/>
            <person name="Sasikala C."/>
            <person name="Ramana C.V."/>
        </authorList>
    </citation>
    <scope>NUCLEOTIDE SEQUENCE [LARGE SCALE GENOMIC DNA]</scope>
    <source>
        <strain evidence="1 2">JC230</strain>
    </source>
</reference>
<dbReference type="Pfam" id="PF10016">
    <property type="entry name" value="DUF2259"/>
    <property type="match status" value="1"/>
</dbReference>
<organism evidence="1 2">
    <name type="scientific">Spirochaeta lutea</name>
    <dbReference type="NCBI Taxonomy" id="1480694"/>
    <lineage>
        <taxon>Bacteria</taxon>
        <taxon>Pseudomonadati</taxon>
        <taxon>Spirochaetota</taxon>
        <taxon>Spirochaetia</taxon>
        <taxon>Spirochaetales</taxon>
        <taxon>Spirochaetaceae</taxon>
        <taxon>Spirochaeta</taxon>
    </lineage>
</organism>
<accession>A0A098QW82</accession>
<proteinExistence type="predicted"/>
<gene>
    <name evidence="1" type="ORF">DC28_09195</name>
</gene>
<comment type="caution">
    <text evidence="1">The sequence shown here is derived from an EMBL/GenBank/DDBJ whole genome shotgun (WGS) entry which is preliminary data.</text>
</comment>
<protein>
    <recommendedName>
        <fullName evidence="3">DUF2259 domain-containing protein</fullName>
    </recommendedName>
</protein>
<dbReference type="Proteomes" id="UP000029692">
    <property type="component" value="Unassembled WGS sequence"/>
</dbReference>
<dbReference type="RefSeq" id="WP_037547852.1">
    <property type="nucleotide sequence ID" value="NZ_JNUP01000064.1"/>
</dbReference>
<evidence type="ECO:0008006" key="3">
    <source>
        <dbReference type="Google" id="ProtNLM"/>
    </source>
</evidence>
<keyword evidence="2" id="KW-1185">Reference proteome</keyword>
<name>A0A098QW82_9SPIO</name>
<evidence type="ECO:0000313" key="2">
    <source>
        <dbReference type="Proteomes" id="UP000029692"/>
    </source>
</evidence>
<dbReference type="EMBL" id="JNUP01000064">
    <property type="protein sequence ID" value="KGE71959.1"/>
    <property type="molecule type" value="Genomic_DNA"/>
</dbReference>
<evidence type="ECO:0000313" key="1">
    <source>
        <dbReference type="EMBL" id="KGE71959.1"/>
    </source>
</evidence>
<dbReference type="OrthoDB" id="359290at2"/>
<dbReference type="AlphaFoldDB" id="A0A098QW82"/>